<dbReference type="EMBL" id="CP036267">
    <property type="protein sequence ID" value="QDT35212.1"/>
    <property type="molecule type" value="Genomic_DNA"/>
</dbReference>
<feature type="region of interest" description="Disordered" evidence="1">
    <location>
        <begin position="99"/>
        <end position="148"/>
    </location>
</feature>
<dbReference type="Proteomes" id="UP000315724">
    <property type="component" value="Chromosome"/>
</dbReference>
<organism evidence="3 4">
    <name type="scientific">Thalassoglobus polymorphus</name>
    <dbReference type="NCBI Taxonomy" id="2527994"/>
    <lineage>
        <taxon>Bacteria</taxon>
        <taxon>Pseudomonadati</taxon>
        <taxon>Planctomycetota</taxon>
        <taxon>Planctomycetia</taxon>
        <taxon>Planctomycetales</taxon>
        <taxon>Planctomycetaceae</taxon>
        <taxon>Thalassoglobus</taxon>
    </lineage>
</organism>
<dbReference type="KEGG" id="tpol:Mal48_44880"/>
<sequence precursor="true">MSDYLTSQNFPKAVAEHTCKCSRTVLVLLVLVFIVLSQAASAEDTIRTDQQKSLQEITGQITKLSRKTLATLEAEGVTRESLAAQKKLIEALEQFVSQSAGKQSSASQTPMNSDGKGDSGKTAGNSEQAGNAGMAPRDDQNQSAGAEDIKVPSNLVDSVWGHLPEQERNDLLRTYSESYLPGYEERVRRYFEQLAKLRRRDQAEKPALPRN</sequence>
<evidence type="ECO:0000313" key="4">
    <source>
        <dbReference type="Proteomes" id="UP000315724"/>
    </source>
</evidence>
<evidence type="ECO:0000313" key="3">
    <source>
        <dbReference type="EMBL" id="QDT35212.1"/>
    </source>
</evidence>
<reference evidence="3 4" key="1">
    <citation type="submission" date="2019-02" db="EMBL/GenBank/DDBJ databases">
        <title>Deep-cultivation of Planctomycetes and their phenomic and genomic characterization uncovers novel biology.</title>
        <authorList>
            <person name="Wiegand S."/>
            <person name="Jogler M."/>
            <person name="Boedeker C."/>
            <person name="Pinto D."/>
            <person name="Vollmers J."/>
            <person name="Rivas-Marin E."/>
            <person name="Kohn T."/>
            <person name="Peeters S.H."/>
            <person name="Heuer A."/>
            <person name="Rast P."/>
            <person name="Oberbeckmann S."/>
            <person name="Bunk B."/>
            <person name="Jeske O."/>
            <person name="Meyerdierks A."/>
            <person name="Storesund J.E."/>
            <person name="Kallscheuer N."/>
            <person name="Luecker S."/>
            <person name="Lage O.M."/>
            <person name="Pohl T."/>
            <person name="Merkel B.J."/>
            <person name="Hornburger P."/>
            <person name="Mueller R.-W."/>
            <person name="Bruemmer F."/>
            <person name="Labrenz M."/>
            <person name="Spormann A.M."/>
            <person name="Op den Camp H."/>
            <person name="Overmann J."/>
            <person name="Amann R."/>
            <person name="Jetten M.S.M."/>
            <person name="Mascher T."/>
            <person name="Medema M.H."/>
            <person name="Devos D.P."/>
            <person name="Kaster A.-K."/>
            <person name="Ovreas L."/>
            <person name="Rohde M."/>
            <person name="Galperin M.Y."/>
            <person name="Jogler C."/>
        </authorList>
    </citation>
    <scope>NUCLEOTIDE SEQUENCE [LARGE SCALE GENOMIC DNA]</scope>
    <source>
        <strain evidence="3 4">Mal48</strain>
    </source>
</reference>
<feature type="signal peptide" evidence="2">
    <location>
        <begin position="1"/>
        <end position="42"/>
    </location>
</feature>
<feature type="compositionally biased region" description="Low complexity" evidence="1">
    <location>
        <begin position="99"/>
        <end position="108"/>
    </location>
</feature>
<accession>A0A517QU93</accession>
<evidence type="ECO:0000256" key="1">
    <source>
        <dbReference type="SAM" id="MobiDB-lite"/>
    </source>
</evidence>
<name>A0A517QU93_9PLAN</name>
<evidence type="ECO:0000256" key="2">
    <source>
        <dbReference type="SAM" id="SignalP"/>
    </source>
</evidence>
<proteinExistence type="predicted"/>
<dbReference type="RefSeq" id="WP_145204405.1">
    <property type="nucleotide sequence ID" value="NZ_CP036267.1"/>
</dbReference>
<keyword evidence="4" id="KW-1185">Reference proteome</keyword>
<dbReference type="AlphaFoldDB" id="A0A517QU93"/>
<gene>
    <name evidence="3" type="ORF">Mal48_44880</name>
</gene>
<dbReference type="OrthoDB" id="277548at2"/>
<keyword evidence="2" id="KW-0732">Signal</keyword>
<feature type="chain" id="PRO_5022236948" evidence="2">
    <location>
        <begin position="43"/>
        <end position="211"/>
    </location>
</feature>
<protein>
    <submittedName>
        <fullName evidence="3">Uncharacterized protein</fullName>
    </submittedName>
</protein>